<evidence type="ECO:0000313" key="16">
    <source>
        <dbReference type="Proteomes" id="UP000297245"/>
    </source>
</evidence>
<keyword evidence="10 13" id="KW-0408">Iron</keyword>
<evidence type="ECO:0000256" key="4">
    <source>
        <dbReference type="ARBA" id="ARBA00010617"/>
    </source>
</evidence>
<comment type="pathway">
    <text evidence="3">Secondary metabolite biosynthesis; terpenoid biosynthesis.</text>
</comment>
<evidence type="ECO:0000256" key="10">
    <source>
        <dbReference type="ARBA" id="ARBA00023004"/>
    </source>
</evidence>
<keyword evidence="11" id="KW-0503">Monooxygenase</keyword>
<evidence type="ECO:0000256" key="1">
    <source>
        <dbReference type="ARBA" id="ARBA00001971"/>
    </source>
</evidence>
<dbReference type="PRINTS" id="PR00463">
    <property type="entry name" value="EP450I"/>
</dbReference>
<proteinExistence type="inferred from homology"/>
<accession>A0A4S8LNB1</accession>
<reference evidence="15 16" key="1">
    <citation type="journal article" date="2019" name="Nat. Ecol. Evol.">
        <title>Megaphylogeny resolves global patterns of mushroom evolution.</title>
        <authorList>
            <person name="Varga T."/>
            <person name="Krizsan K."/>
            <person name="Foldi C."/>
            <person name="Dima B."/>
            <person name="Sanchez-Garcia M."/>
            <person name="Sanchez-Ramirez S."/>
            <person name="Szollosi G.J."/>
            <person name="Szarkandi J.G."/>
            <person name="Papp V."/>
            <person name="Albert L."/>
            <person name="Andreopoulos W."/>
            <person name="Angelini C."/>
            <person name="Antonin V."/>
            <person name="Barry K.W."/>
            <person name="Bougher N.L."/>
            <person name="Buchanan P."/>
            <person name="Buyck B."/>
            <person name="Bense V."/>
            <person name="Catcheside P."/>
            <person name="Chovatia M."/>
            <person name="Cooper J."/>
            <person name="Damon W."/>
            <person name="Desjardin D."/>
            <person name="Finy P."/>
            <person name="Geml J."/>
            <person name="Haridas S."/>
            <person name="Hughes K."/>
            <person name="Justo A."/>
            <person name="Karasinski D."/>
            <person name="Kautmanova I."/>
            <person name="Kiss B."/>
            <person name="Kocsube S."/>
            <person name="Kotiranta H."/>
            <person name="LaButti K.M."/>
            <person name="Lechner B.E."/>
            <person name="Liimatainen K."/>
            <person name="Lipzen A."/>
            <person name="Lukacs Z."/>
            <person name="Mihaltcheva S."/>
            <person name="Morgado L.N."/>
            <person name="Niskanen T."/>
            <person name="Noordeloos M.E."/>
            <person name="Ohm R.A."/>
            <person name="Ortiz-Santana B."/>
            <person name="Ovrebo C."/>
            <person name="Racz N."/>
            <person name="Riley R."/>
            <person name="Savchenko A."/>
            <person name="Shiryaev A."/>
            <person name="Soop K."/>
            <person name="Spirin V."/>
            <person name="Szebenyi C."/>
            <person name="Tomsovsky M."/>
            <person name="Tulloss R.E."/>
            <person name="Uehling J."/>
            <person name="Grigoriev I.V."/>
            <person name="Vagvolgyi C."/>
            <person name="Papp T."/>
            <person name="Martin F.M."/>
            <person name="Miettinen O."/>
            <person name="Hibbett D.S."/>
            <person name="Nagy L.G."/>
        </authorList>
    </citation>
    <scope>NUCLEOTIDE SEQUENCE [LARGE SCALE GENOMIC DNA]</scope>
    <source>
        <strain evidence="15 16">CBS 962.96</strain>
    </source>
</reference>
<evidence type="ECO:0000256" key="3">
    <source>
        <dbReference type="ARBA" id="ARBA00004721"/>
    </source>
</evidence>
<dbReference type="InterPro" id="IPR036396">
    <property type="entry name" value="Cyt_P450_sf"/>
</dbReference>
<gene>
    <name evidence="15" type="ORF">K435DRAFT_675335</name>
</gene>
<dbReference type="Gene3D" id="1.10.630.10">
    <property type="entry name" value="Cytochrome P450"/>
    <property type="match status" value="1"/>
</dbReference>
<comment type="cofactor">
    <cofactor evidence="1 13">
        <name>heme</name>
        <dbReference type="ChEBI" id="CHEBI:30413"/>
    </cofactor>
</comment>
<keyword evidence="16" id="KW-1185">Reference proteome</keyword>
<comment type="similarity">
    <text evidence="4">Belongs to the cytochrome P450 family.</text>
</comment>
<dbReference type="GO" id="GO:0016020">
    <property type="term" value="C:membrane"/>
    <property type="evidence" value="ECO:0007669"/>
    <property type="project" value="UniProtKB-SubCell"/>
</dbReference>
<keyword evidence="9" id="KW-0560">Oxidoreductase</keyword>
<evidence type="ECO:0000256" key="5">
    <source>
        <dbReference type="ARBA" id="ARBA00022617"/>
    </source>
</evidence>
<dbReference type="PANTHER" id="PTHR24305">
    <property type="entry name" value="CYTOCHROME P450"/>
    <property type="match status" value="1"/>
</dbReference>
<dbReference type="OrthoDB" id="1470350at2759"/>
<dbReference type="PANTHER" id="PTHR24305:SF166">
    <property type="entry name" value="CYTOCHROME P450 12A4, MITOCHONDRIAL-RELATED"/>
    <property type="match status" value="1"/>
</dbReference>
<dbReference type="GO" id="GO:0005506">
    <property type="term" value="F:iron ion binding"/>
    <property type="evidence" value="ECO:0007669"/>
    <property type="project" value="InterPro"/>
</dbReference>
<keyword evidence="6 14" id="KW-0812">Transmembrane</keyword>
<sequence>MNLTADVIVPIALVTVSYALCLGISRLYRKLFPHLRYLPGPKNPQLLYGNFIEIADDDNASIHEKWAEKYGPTYRLNGLMKTNILVTQDPKAVHHILRYSEEVYHKPDATRATIGQLIGNGVLVVEGEEHKMQRKVMNPAFGPVQVRALTEIFVDKSLELRDYWMREIQKSSKREVIVGAGLSKMALDVIGRAGFNYDFQALSEGTNSELSRTFAVLFGTFKRTIFDIVRIQLAGFLKLPGNPVVRDARSQMERIGNELLRDAKKAAQSSKKQDGMGKSRDLLSLLVKSNLDTNLPEHQRMSDEDVAAQIPTFFIAGHETINSSATAAIYVLTQHKNIQTKLRQELLAVGTDSPSMDELNALPYLNAFVREVLRLYAPFTFIARAAVKDDVMPLKEPIVDVNGKIHTELHIKKGQLIQIPILSMNKDKKLWGEDALEFKPERADTEPEATREIPGVWSHLLTFIGGPRACIGWRFSLIEMKAILFTLVRAFEFDLAVPKEDITFKRPLMVPLSRPIAKSRLPDRQLPVILTPVNRDN</sequence>
<dbReference type="InterPro" id="IPR001128">
    <property type="entry name" value="Cyt_P450"/>
</dbReference>
<evidence type="ECO:0000256" key="11">
    <source>
        <dbReference type="ARBA" id="ARBA00023033"/>
    </source>
</evidence>
<dbReference type="InterPro" id="IPR050121">
    <property type="entry name" value="Cytochrome_P450_monoxygenase"/>
</dbReference>
<dbReference type="EMBL" id="ML179324">
    <property type="protein sequence ID" value="THU90836.1"/>
    <property type="molecule type" value="Genomic_DNA"/>
</dbReference>
<evidence type="ECO:0000256" key="9">
    <source>
        <dbReference type="ARBA" id="ARBA00023002"/>
    </source>
</evidence>
<keyword evidence="7 13" id="KW-0479">Metal-binding</keyword>
<dbReference type="GO" id="GO:0004497">
    <property type="term" value="F:monooxygenase activity"/>
    <property type="evidence" value="ECO:0007669"/>
    <property type="project" value="UniProtKB-KW"/>
</dbReference>
<evidence type="ECO:0000256" key="14">
    <source>
        <dbReference type="SAM" id="Phobius"/>
    </source>
</evidence>
<dbReference type="AlphaFoldDB" id="A0A4S8LNB1"/>
<dbReference type="Pfam" id="PF00067">
    <property type="entry name" value="p450"/>
    <property type="match status" value="1"/>
</dbReference>
<evidence type="ECO:0000256" key="7">
    <source>
        <dbReference type="ARBA" id="ARBA00022723"/>
    </source>
</evidence>
<organism evidence="15 16">
    <name type="scientific">Dendrothele bispora (strain CBS 962.96)</name>
    <dbReference type="NCBI Taxonomy" id="1314807"/>
    <lineage>
        <taxon>Eukaryota</taxon>
        <taxon>Fungi</taxon>
        <taxon>Dikarya</taxon>
        <taxon>Basidiomycota</taxon>
        <taxon>Agaricomycotina</taxon>
        <taxon>Agaricomycetes</taxon>
        <taxon>Agaricomycetidae</taxon>
        <taxon>Agaricales</taxon>
        <taxon>Agaricales incertae sedis</taxon>
        <taxon>Dendrothele</taxon>
    </lineage>
</organism>
<evidence type="ECO:0000256" key="13">
    <source>
        <dbReference type="PIRSR" id="PIRSR602401-1"/>
    </source>
</evidence>
<evidence type="ECO:0000256" key="2">
    <source>
        <dbReference type="ARBA" id="ARBA00004370"/>
    </source>
</evidence>
<keyword evidence="5 13" id="KW-0349">Heme</keyword>
<evidence type="ECO:0000256" key="8">
    <source>
        <dbReference type="ARBA" id="ARBA00022989"/>
    </source>
</evidence>
<evidence type="ECO:0000256" key="6">
    <source>
        <dbReference type="ARBA" id="ARBA00022692"/>
    </source>
</evidence>
<dbReference type="Proteomes" id="UP000297245">
    <property type="component" value="Unassembled WGS sequence"/>
</dbReference>
<dbReference type="SUPFAM" id="SSF48264">
    <property type="entry name" value="Cytochrome P450"/>
    <property type="match status" value="1"/>
</dbReference>
<protein>
    <submittedName>
        <fullName evidence="15">Cytochrome P450</fullName>
    </submittedName>
</protein>
<comment type="subcellular location">
    <subcellularLocation>
        <location evidence="2">Membrane</location>
    </subcellularLocation>
</comment>
<dbReference type="GO" id="GO:0016705">
    <property type="term" value="F:oxidoreductase activity, acting on paired donors, with incorporation or reduction of molecular oxygen"/>
    <property type="evidence" value="ECO:0007669"/>
    <property type="project" value="InterPro"/>
</dbReference>
<feature type="binding site" description="axial binding residue" evidence="13">
    <location>
        <position position="470"/>
    </location>
    <ligand>
        <name>heme</name>
        <dbReference type="ChEBI" id="CHEBI:30413"/>
    </ligand>
    <ligandPart>
        <name>Fe</name>
        <dbReference type="ChEBI" id="CHEBI:18248"/>
    </ligandPart>
</feature>
<keyword evidence="12 14" id="KW-0472">Membrane</keyword>
<keyword evidence="8 14" id="KW-1133">Transmembrane helix</keyword>
<dbReference type="PRINTS" id="PR00385">
    <property type="entry name" value="P450"/>
</dbReference>
<evidence type="ECO:0000313" key="15">
    <source>
        <dbReference type="EMBL" id="THU90836.1"/>
    </source>
</evidence>
<evidence type="ECO:0000256" key="12">
    <source>
        <dbReference type="ARBA" id="ARBA00023136"/>
    </source>
</evidence>
<name>A0A4S8LNB1_DENBC</name>
<dbReference type="InterPro" id="IPR002401">
    <property type="entry name" value="Cyt_P450_E_grp-I"/>
</dbReference>
<dbReference type="CDD" id="cd11069">
    <property type="entry name" value="CYP_FUM15-like"/>
    <property type="match status" value="1"/>
</dbReference>
<dbReference type="GO" id="GO:0020037">
    <property type="term" value="F:heme binding"/>
    <property type="evidence" value="ECO:0007669"/>
    <property type="project" value="InterPro"/>
</dbReference>
<feature type="transmembrane region" description="Helical" evidence="14">
    <location>
        <begin position="7"/>
        <end position="28"/>
    </location>
</feature>